<dbReference type="InterPro" id="IPR000917">
    <property type="entry name" value="Sulfatase_N"/>
</dbReference>
<dbReference type="Gene3D" id="3.30.1120.10">
    <property type="match status" value="1"/>
</dbReference>
<evidence type="ECO:0000256" key="5">
    <source>
        <dbReference type="SAM" id="MobiDB-lite"/>
    </source>
</evidence>
<gene>
    <name evidence="7" type="ORF">GT409_03440</name>
</gene>
<evidence type="ECO:0000313" key="8">
    <source>
        <dbReference type="Proteomes" id="UP000464954"/>
    </source>
</evidence>
<sequence length="588" mass="66354">MQSRRDFIKTAGATIASVSGMPAFGAVAARGKKQSPNVIFVLSDTHRYNAMSFTSEFVDIKTPNMDRMRREGVNFSNCFSTYPLCSPYRAMMQTGKWAWQTGHIDNHMDLQFRMDQSGNMAERQRNATLGYMFSNAGYRTVHVGKWHQGLNLNAQIAGYDLSYIWSGEFHEELSLKKNGEPFACPPADDMLMDGSGVPYSGVPAAGKRPAYPSHPYKIIGETDQALGVLQQHEFSEKPLFMVLALQDPHSPFDYMKQAKWPVGKWDEVGFARSEYSSGRVPGKPNHPPHTLDQYDPQSLKFYPYDETREAHRETCWHYYASVTATDDQLGRVLDAVDALPPDVRNNTIVIYTSDHGGMNGQYGAENGTKKYPNDASTHVPFLAWGPGQIQAPGRECDALIAGIDLFPTLCGLGGLTEELRRTGTRDAHECLAYLDSLDGVDHSRNVLSGDGPDPESVLVYNISNCHNGTPAQPIHRSVITKRHLYSVQGHWRSGNRNVGFGDWNNHPGEWMLFDRKHDRYEQNNLIASAESEPVKRTMRKRLESWLEKSEKPEWVERFRQGSHYAPCWREEQQDRAGLPPFELKDLLT</sequence>
<evidence type="ECO:0000256" key="2">
    <source>
        <dbReference type="ARBA" id="ARBA00022723"/>
    </source>
</evidence>
<feature type="region of interest" description="Disordered" evidence="5">
    <location>
        <begin position="276"/>
        <end position="296"/>
    </location>
</feature>
<dbReference type="InterPro" id="IPR050738">
    <property type="entry name" value="Sulfatase"/>
</dbReference>
<keyword evidence="7" id="KW-0808">Transferase</keyword>
<keyword evidence="2" id="KW-0479">Metal-binding</keyword>
<dbReference type="PANTHER" id="PTHR42693">
    <property type="entry name" value="ARYLSULFATASE FAMILY MEMBER"/>
    <property type="match status" value="1"/>
</dbReference>
<evidence type="ECO:0000313" key="7">
    <source>
        <dbReference type="EMBL" id="QHI68544.1"/>
    </source>
</evidence>
<dbReference type="AlphaFoldDB" id="A0A6P1M7L9"/>
<dbReference type="KEGG" id="taer:GT409_03440"/>
<dbReference type="GO" id="GO:0004065">
    <property type="term" value="F:arylsulfatase activity"/>
    <property type="evidence" value="ECO:0007669"/>
    <property type="project" value="TreeGrafter"/>
</dbReference>
<dbReference type="PROSITE" id="PS51318">
    <property type="entry name" value="TAT"/>
    <property type="match status" value="1"/>
</dbReference>
<protein>
    <submittedName>
        <fullName evidence="7">Sulfatase-like hydrolase/transferase</fullName>
    </submittedName>
</protein>
<proteinExistence type="inferred from homology"/>
<dbReference type="Proteomes" id="UP000464954">
    <property type="component" value="Chromosome"/>
</dbReference>
<evidence type="ECO:0000256" key="3">
    <source>
        <dbReference type="ARBA" id="ARBA00022801"/>
    </source>
</evidence>
<dbReference type="Gene3D" id="3.40.720.10">
    <property type="entry name" value="Alkaline Phosphatase, subunit A"/>
    <property type="match status" value="1"/>
</dbReference>
<name>A0A6P1M7L9_9BACT</name>
<dbReference type="PROSITE" id="PS00149">
    <property type="entry name" value="SULFATASE_2"/>
    <property type="match status" value="1"/>
</dbReference>
<dbReference type="GO" id="GO:0046872">
    <property type="term" value="F:metal ion binding"/>
    <property type="evidence" value="ECO:0007669"/>
    <property type="project" value="UniProtKB-KW"/>
</dbReference>
<reference evidence="7 8" key="1">
    <citation type="submission" date="2020-01" db="EMBL/GenBank/DDBJ databases">
        <title>Ponticoccus aerotolerans gen. nov., sp. nov., an anaerobic bacterium and proposal of Ponticoccusceae fam. nov., Ponticoccusles ord. nov. and Ponticoccuse classis nov. in the phylum Kiritimatiellaeota.</title>
        <authorList>
            <person name="Zhou L.Y."/>
            <person name="Du Z.J."/>
        </authorList>
    </citation>
    <scope>NUCLEOTIDE SEQUENCE [LARGE SCALE GENOMIC DNA]</scope>
    <source>
        <strain evidence="7 8">S-5007</strain>
    </source>
</reference>
<dbReference type="PANTHER" id="PTHR42693:SF53">
    <property type="entry name" value="ENDO-4-O-SULFATASE"/>
    <property type="match status" value="1"/>
</dbReference>
<feature type="domain" description="Sulfatase N-terminal" evidence="6">
    <location>
        <begin position="36"/>
        <end position="257"/>
    </location>
</feature>
<dbReference type="GO" id="GO:0016740">
    <property type="term" value="F:transferase activity"/>
    <property type="evidence" value="ECO:0007669"/>
    <property type="project" value="UniProtKB-KW"/>
</dbReference>
<evidence type="ECO:0000256" key="1">
    <source>
        <dbReference type="ARBA" id="ARBA00008779"/>
    </source>
</evidence>
<evidence type="ECO:0000256" key="4">
    <source>
        <dbReference type="ARBA" id="ARBA00022837"/>
    </source>
</evidence>
<dbReference type="SUPFAM" id="SSF53649">
    <property type="entry name" value="Alkaline phosphatase-like"/>
    <property type="match status" value="1"/>
</dbReference>
<dbReference type="EMBL" id="CP047593">
    <property type="protein sequence ID" value="QHI68544.1"/>
    <property type="molecule type" value="Genomic_DNA"/>
</dbReference>
<dbReference type="InterPro" id="IPR017850">
    <property type="entry name" value="Alkaline_phosphatase_core_sf"/>
</dbReference>
<comment type="similarity">
    <text evidence="1">Belongs to the sulfatase family.</text>
</comment>
<organism evidence="7 8">
    <name type="scientific">Tichowtungia aerotolerans</name>
    <dbReference type="NCBI Taxonomy" id="2697043"/>
    <lineage>
        <taxon>Bacteria</taxon>
        <taxon>Pseudomonadati</taxon>
        <taxon>Kiritimatiellota</taxon>
        <taxon>Tichowtungiia</taxon>
        <taxon>Tichowtungiales</taxon>
        <taxon>Tichowtungiaceae</taxon>
        <taxon>Tichowtungia</taxon>
    </lineage>
</organism>
<keyword evidence="3 7" id="KW-0378">Hydrolase</keyword>
<dbReference type="InterPro" id="IPR006311">
    <property type="entry name" value="TAT_signal"/>
</dbReference>
<keyword evidence="4" id="KW-0106">Calcium</keyword>
<feature type="domain" description="Sulfatase N-terminal" evidence="6">
    <location>
        <begin position="285"/>
        <end position="414"/>
    </location>
</feature>
<keyword evidence="8" id="KW-1185">Reference proteome</keyword>
<dbReference type="Pfam" id="PF00884">
    <property type="entry name" value="Sulfatase"/>
    <property type="match status" value="2"/>
</dbReference>
<accession>A0A6P1M7L9</accession>
<dbReference type="RefSeq" id="WP_160626969.1">
    <property type="nucleotide sequence ID" value="NZ_CP047593.1"/>
</dbReference>
<evidence type="ECO:0000259" key="6">
    <source>
        <dbReference type="Pfam" id="PF00884"/>
    </source>
</evidence>
<dbReference type="InterPro" id="IPR024607">
    <property type="entry name" value="Sulfatase_CS"/>
</dbReference>